<dbReference type="SUPFAM" id="SSF52343">
    <property type="entry name" value="Ferredoxin reductase-like, C-terminal NADP-linked domain"/>
    <property type="match status" value="1"/>
</dbReference>
<feature type="domain" description="FAD-binding FR-type" evidence="7">
    <location>
        <begin position="572"/>
        <end position="777"/>
    </location>
</feature>
<dbReference type="InterPro" id="IPR017927">
    <property type="entry name" value="FAD-bd_FR_type"/>
</dbReference>
<feature type="domain" description="Flavodoxin-like" evidence="6">
    <location>
        <begin position="411"/>
        <end position="548"/>
    </location>
</feature>
<evidence type="ECO:0000256" key="3">
    <source>
        <dbReference type="ARBA" id="ARBA00022643"/>
    </source>
</evidence>
<dbReference type="Gene3D" id="3.40.50.360">
    <property type="match status" value="1"/>
</dbReference>
<dbReference type="EMBL" id="FQUM01000002">
    <property type="protein sequence ID" value="SHE71894.1"/>
    <property type="molecule type" value="Genomic_DNA"/>
</dbReference>
<dbReference type="Pfam" id="PF00258">
    <property type="entry name" value="Flavodoxin_1"/>
    <property type="match status" value="1"/>
</dbReference>
<comment type="cofactor">
    <cofactor evidence="1">
        <name>FMN</name>
        <dbReference type="ChEBI" id="CHEBI:58210"/>
    </cofactor>
</comment>
<evidence type="ECO:0000313" key="9">
    <source>
        <dbReference type="Proteomes" id="UP000184164"/>
    </source>
</evidence>
<feature type="transmembrane region" description="Helical" evidence="5">
    <location>
        <begin position="12"/>
        <end position="36"/>
    </location>
</feature>
<dbReference type="PRINTS" id="PR00371">
    <property type="entry name" value="FPNCR"/>
</dbReference>
<dbReference type="InterPro" id="IPR005625">
    <property type="entry name" value="PepSY-ass_TM"/>
</dbReference>
<dbReference type="PANTHER" id="PTHR19384">
    <property type="entry name" value="NITRIC OXIDE SYNTHASE-RELATED"/>
    <property type="match status" value="1"/>
</dbReference>
<dbReference type="InterPro" id="IPR001094">
    <property type="entry name" value="Flavdoxin-like"/>
</dbReference>
<dbReference type="InterPro" id="IPR039261">
    <property type="entry name" value="FNR_nucleotide-bd"/>
</dbReference>
<dbReference type="GO" id="GO:0005829">
    <property type="term" value="C:cytosol"/>
    <property type="evidence" value="ECO:0007669"/>
    <property type="project" value="TreeGrafter"/>
</dbReference>
<dbReference type="OrthoDB" id="9789468at2"/>
<accession>A0A1M4VS71</accession>
<organism evidence="8 9">
    <name type="scientific">Mariniphaga anaerophila</name>
    <dbReference type="NCBI Taxonomy" id="1484053"/>
    <lineage>
        <taxon>Bacteria</taxon>
        <taxon>Pseudomonadati</taxon>
        <taxon>Bacteroidota</taxon>
        <taxon>Bacteroidia</taxon>
        <taxon>Marinilabiliales</taxon>
        <taxon>Prolixibacteraceae</taxon>
        <taxon>Mariniphaga</taxon>
    </lineage>
</organism>
<feature type="transmembrane region" description="Helical" evidence="5">
    <location>
        <begin position="358"/>
        <end position="380"/>
    </location>
</feature>
<proteinExistence type="predicted"/>
<dbReference type="InterPro" id="IPR008254">
    <property type="entry name" value="Flavodoxin/NO_synth"/>
</dbReference>
<dbReference type="Gene3D" id="1.20.990.10">
    <property type="entry name" value="NADPH-cytochrome p450 Reductase, Chain A, domain 3"/>
    <property type="match status" value="1"/>
</dbReference>
<keyword evidence="4" id="KW-0028">Amino-acid biosynthesis</keyword>
<dbReference type="GO" id="GO:0050660">
    <property type="term" value="F:flavin adenine dinucleotide binding"/>
    <property type="evidence" value="ECO:0007669"/>
    <property type="project" value="TreeGrafter"/>
</dbReference>
<keyword evidence="5" id="KW-1133">Transmembrane helix</keyword>
<dbReference type="PANTHER" id="PTHR19384:SF128">
    <property type="entry name" value="NADPH OXIDOREDUCTASE A"/>
    <property type="match status" value="1"/>
</dbReference>
<dbReference type="RefSeq" id="WP_072999246.1">
    <property type="nucleotide sequence ID" value="NZ_FQUM01000002.1"/>
</dbReference>
<dbReference type="GO" id="GO:0019344">
    <property type="term" value="P:cysteine biosynthetic process"/>
    <property type="evidence" value="ECO:0007669"/>
    <property type="project" value="UniProtKB-KW"/>
</dbReference>
<dbReference type="InterPro" id="IPR029039">
    <property type="entry name" value="Flavoprotein-like_sf"/>
</dbReference>
<dbReference type="InterPro" id="IPR023173">
    <property type="entry name" value="NADPH_Cyt_P450_Rdtase_alpha"/>
</dbReference>
<dbReference type="PRINTS" id="PR00369">
    <property type="entry name" value="FLAVODOXIN"/>
</dbReference>
<evidence type="ECO:0000256" key="4">
    <source>
        <dbReference type="ARBA" id="ARBA00023192"/>
    </source>
</evidence>
<keyword evidence="5" id="KW-0472">Membrane</keyword>
<evidence type="ECO:0000256" key="2">
    <source>
        <dbReference type="ARBA" id="ARBA00022630"/>
    </source>
</evidence>
<evidence type="ECO:0000259" key="7">
    <source>
        <dbReference type="PROSITE" id="PS51384"/>
    </source>
</evidence>
<name>A0A1M4VS71_9BACT</name>
<dbReference type="GO" id="GO:0010181">
    <property type="term" value="F:FMN binding"/>
    <property type="evidence" value="ECO:0007669"/>
    <property type="project" value="InterPro"/>
</dbReference>
<evidence type="ECO:0000256" key="1">
    <source>
        <dbReference type="ARBA" id="ARBA00001917"/>
    </source>
</evidence>
<feature type="transmembrane region" description="Helical" evidence="5">
    <location>
        <begin position="143"/>
        <end position="163"/>
    </location>
</feature>
<keyword evidence="4" id="KW-0198">Cysteine biosynthesis</keyword>
<dbReference type="SUPFAM" id="SSF52218">
    <property type="entry name" value="Flavoproteins"/>
    <property type="match status" value="1"/>
</dbReference>
<dbReference type="Pfam" id="PF00175">
    <property type="entry name" value="NAD_binding_1"/>
    <property type="match status" value="1"/>
</dbReference>
<protein>
    <submittedName>
        <fullName evidence="8">Sulfite reductase, alpha subunit (Flavoprotein)</fullName>
    </submittedName>
</protein>
<dbReference type="InterPro" id="IPR001433">
    <property type="entry name" value="OxRdtase_FAD/NAD-bd"/>
</dbReference>
<dbReference type="InterPro" id="IPR017938">
    <property type="entry name" value="Riboflavin_synthase-like_b-brl"/>
</dbReference>
<dbReference type="GO" id="GO:0016491">
    <property type="term" value="F:oxidoreductase activity"/>
    <property type="evidence" value="ECO:0007669"/>
    <property type="project" value="InterPro"/>
</dbReference>
<dbReference type="Proteomes" id="UP000184164">
    <property type="component" value="Unassembled WGS sequence"/>
</dbReference>
<dbReference type="AlphaFoldDB" id="A0A1M4VS71"/>
<dbReference type="PROSITE" id="PS51384">
    <property type="entry name" value="FAD_FR"/>
    <property type="match status" value="1"/>
</dbReference>
<dbReference type="Gene3D" id="2.40.30.10">
    <property type="entry name" value="Translation factors"/>
    <property type="match status" value="1"/>
</dbReference>
<keyword evidence="3" id="KW-0288">FMN</keyword>
<sequence length="922" mass="104115">MTGWFKKSVRLLHLWAGLLSGTVIFIVCLTGSLYVFRAPIENSINYKTVFVEDEKKPFVLLDSIQNRLALQGFTINTITIYGKPNRSHEIGFTATDGSDAGTFYVNPYSGKILGKRNTTLSPAFEFILALHKNLLLSNTGKQVVGASVLIFVFMLFSGFVLWLPRKMREFLSALHFNRKSVKLIDLHKIPGFYSLALLFVIAVMGLYISYPWVKSALIVSFGGNPVLSKASEKQEAKIKAELASSFSNLLKKQLASKSEEVNSGKMASLDSVVSITNNELPYPGITTINLPTAENSWIKVRKINRNNWVRAIVFDELEFNKQGQITAKKLFENKTPDQKFVALSLPLHTGEILGWPSLILYFIVSLTGTSLPVTGTILWAKRKRARLKFKRKTGTRPISIPDAAEMNTDNWLIVYATRSGNAKMIATTLQAQFKRLGLPVKTRNISTLTSAQLKSIKYLFIAISTDGNGIPPPSAKNIFTELKNSDYLLNSLNYSVCALGDSAYDAFCQAGKNLDKYLRNKGANSIIQRVDCDADFSEPSTKWINQSIRAVLLNEKIELTKELKTNVEITKKEFRQLQVKEIAKLSNGNLQKPCYHIVLQSDENLSSIKPGDSIEIFPQNPEWLVTNILNALQLPSNKKVRDWLLNECEITTLNKTTIEKYNYFAENRNLTRLLNDGASLRKYLAKANFHDLIVDFPAAITEKQLKETVPGKKGRLYSAASSTAYFPNEIHLTVKTIRYTFQSRKHEGAGSIELTNNLVAGDTIRFRHYPNLEFRLPENTNAPLILIGIGTGIAPFRAFLQQNEFDNSNREIWLIWGDKNRENDFLYEKELLDFKEKNSLTKLDTAFSRDGNPKVYVQHLVEQNESDFIRWMNKGAHVFVCGSINMAEGTKTAIEKVLNNHSASTITFHELIEQQRYHEDTY</sequence>
<dbReference type="STRING" id="1484053.SAMN05444274_102194"/>
<dbReference type="InterPro" id="IPR001709">
    <property type="entry name" value="Flavoprot_Pyr_Nucl_cyt_Rdtase"/>
</dbReference>
<keyword evidence="5" id="KW-0812">Transmembrane</keyword>
<evidence type="ECO:0000259" key="6">
    <source>
        <dbReference type="PROSITE" id="PS50902"/>
    </source>
</evidence>
<dbReference type="Pfam" id="PF03929">
    <property type="entry name" value="PepSY_TM"/>
    <property type="match status" value="1"/>
</dbReference>
<evidence type="ECO:0000313" key="8">
    <source>
        <dbReference type="EMBL" id="SHE71894.1"/>
    </source>
</evidence>
<reference evidence="8 9" key="1">
    <citation type="submission" date="2016-11" db="EMBL/GenBank/DDBJ databases">
        <authorList>
            <person name="Jaros S."/>
            <person name="Januszkiewicz K."/>
            <person name="Wedrychowicz H."/>
        </authorList>
    </citation>
    <scope>NUCLEOTIDE SEQUENCE [LARGE SCALE GENOMIC DNA]</scope>
    <source>
        <strain evidence="8 9">DSM 26910</strain>
    </source>
</reference>
<evidence type="ECO:0000256" key="5">
    <source>
        <dbReference type="SAM" id="Phobius"/>
    </source>
</evidence>
<keyword evidence="2" id="KW-0285">Flavoprotein</keyword>
<gene>
    <name evidence="8" type="ORF">SAMN05444274_102194</name>
</gene>
<keyword evidence="9" id="KW-1185">Reference proteome</keyword>
<dbReference type="SUPFAM" id="SSF63380">
    <property type="entry name" value="Riboflavin synthase domain-like"/>
    <property type="match status" value="1"/>
</dbReference>
<dbReference type="Gene3D" id="3.40.50.80">
    <property type="entry name" value="Nucleotide-binding domain of ferredoxin-NADP reductase (FNR) module"/>
    <property type="match status" value="1"/>
</dbReference>
<feature type="transmembrane region" description="Helical" evidence="5">
    <location>
        <begin position="192"/>
        <end position="213"/>
    </location>
</feature>
<dbReference type="PROSITE" id="PS50902">
    <property type="entry name" value="FLAVODOXIN_LIKE"/>
    <property type="match status" value="1"/>
</dbReference>